<comment type="caution">
    <text evidence="1">The sequence shown here is derived from an EMBL/GenBank/DDBJ whole genome shotgun (WGS) entry which is preliminary data.</text>
</comment>
<protein>
    <submittedName>
        <fullName evidence="1">Acetyltransferase</fullName>
    </submittedName>
</protein>
<reference evidence="1 2" key="1">
    <citation type="submission" date="2021-08" db="EMBL/GenBank/DDBJ databases">
        <title>Draft genome sequence of Spirulina subsalsa with high tolerance to salinity and hype-accumulation of phycocyanin.</title>
        <authorList>
            <person name="Pei H."/>
            <person name="Jiang L."/>
        </authorList>
    </citation>
    <scope>NUCLEOTIDE SEQUENCE [LARGE SCALE GENOMIC DNA]</scope>
    <source>
        <strain evidence="1 2">FACHB-351</strain>
    </source>
</reference>
<dbReference type="EMBL" id="JAIHOM010000039">
    <property type="protein sequence ID" value="MCW6036533.1"/>
    <property type="molecule type" value="Genomic_DNA"/>
</dbReference>
<dbReference type="Proteomes" id="UP001526426">
    <property type="component" value="Unassembled WGS sequence"/>
</dbReference>
<gene>
    <name evidence="1" type="ORF">K4A83_09680</name>
</gene>
<organism evidence="1 2">
    <name type="scientific">Spirulina subsalsa FACHB-351</name>
    <dbReference type="NCBI Taxonomy" id="234711"/>
    <lineage>
        <taxon>Bacteria</taxon>
        <taxon>Bacillati</taxon>
        <taxon>Cyanobacteriota</taxon>
        <taxon>Cyanophyceae</taxon>
        <taxon>Spirulinales</taxon>
        <taxon>Spirulinaceae</taxon>
        <taxon>Spirulina</taxon>
    </lineage>
</organism>
<name>A0ABT3L4V3_9CYAN</name>
<proteinExistence type="predicted"/>
<keyword evidence="2" id="KW-1185">Reference proteome</keyword>
<evidence type="ECO:0000313" key="1">
    <source>
        <dbReference type="EMBL" id="MCW6036533.1"/>
    </source>
</evidence>
<evidence type="ECO:0000313" key="2">
    <source>
        <dbReference type="Proteomes" id="UP001526426"/>
    </source>
</evidence>
<accession>A0ABT3L4V3</accession>
<dbReference type="RefSeq" id="WP_265264303.1">
    <property type="nucleotide sequence ID" value="NZ_JAIHOM010000039.1"/>
</dbReference>
<sequence>MFLEYQPTRELIEVMRIEDLFDPCLPEIMGRSHAGEEMQDPLIYPKVDLRFPSGEPLPLCWIDPDYRIVRSPGSAVAKTC</sequence>